<name>A0A410FSW6_BIPS1</name>
<evidence type="ECO:0000313" key="9">
    <source>
        <dbReference type="Proteomes" id="UP000287233"/>
    </source>
</evidence>
<dbReference type="InterPro" id="IPR027379">
    <property type="entry name" value="CLS_N"/>
</dbReference>
<organism evidence="8 9">
    <name type="scientific">Bipolaricaulis sibiricus</name>
    <dbReference type="NCBI Taxonomy" id="2501609"/>
    <lineage>
        <taxon>Bacteria</taxon>
        <taxon>Candidatus Bipolaricaulota</taxon>
        <taxon>Candidatus Bipolaricaulia</taxon>
        <taxon>Candidatus Bipolaricaulales</taxon>
        <taxon>Candidatus Bipolaricaulaceae</taxon>
        <taxon>Candidatus Bipolaricaulis</taxon>
    </lineage>
</organism>
<feature type="domain" description="Cardiolipin synthase N-terminal" evidence="7">
    <location>
        <begin position="29"/>
        <end position="71"/>
    </location>
</feature>
<proteinExistence type="predicted"/>
<feature type="transmembrane region" description="Helical" evidence="6">
    <location>
        <begin position="48"/>
        <end position="69"/>
    </location>
</feature>
<accession>A0A410FSW6</accession>
<comment type="subcellular location">
    <subcellularLocation>
        <location evidence="1">Cell membrane</location>
        <topology evidence="1">Multi-pass membrane protein</topology>
    </subcellularLocation>
</comment>
<sequence length="115" mass="12409">MGNTAWADLPTWALVAVVVLGGVQLSLQVSALVILFRTPDERLVTGRRWVWVAVVVFGQLVGAIAFLAAGRRPVTEQDPLHSAPQPGDVTRAQARRAADLLYGDSSRAGRHGKER</sequence>
<evidence type="ECO:0000256" key="2">
    <source>
        <dbReference type="ARBA" id="ARBA00022475"/>
    </source>
</evidence>
<keyword evidence="2" id="KW-1003">Cell membrane</keyword>
<dbReference type="EMBL" id="CP034928">
    <property type="protein sequence ID" value="QAA76061.1"/>
    <property type="molecule type" value="Genomic_DNA"/>
</dbReference>
<reference evidence="9" key="1">
    <citation type="submission" date="2018-12" db="EMBL/GenBank/DDBJ databases">
        <title>Complete genome sequence of an uncultured bacterium of the candidate phylum Bipolaricaulota.</title>
        <authorList>
            <person name="Kadnikov V.V."/>
            <person name="Mardanov A.V."/>
            <person name="Beletsky A.V."/>
            <person name="Frank Y.A."/>
            <person name="Karnachuk O.V."/>
            <person name="Ravin N.V."/>
        </authorList>
    </citation>
    <scope>NUCLEOTIDE SEQUENCE [LARGE SCALE GENOMIC DNA]</scope>
</reference>
<keyword evidence="4 6" id="KW-1133">Transmembrane helix</keyword>
<gene>
    <name evidence="8" type="ORF">BIP78_0295</name>
</gene>
<evidence type="ECO:0000256" key="6">
    <source>
        <dbReference type="SAM" id="Phobius"/>
    </source>
</evidence>
<keyword evidence="3 6" id="KW-0812">Transmembrane</keyword>
<dbReference type="Pfam" id="PF13396">
    <property type="entry name" value="PLDc_N"/>
    <property type="match status" value="1"/>
</dbReference>
<protein>
    <recommendedName>
        <fullName evidence="7">Cardiolipin synthase N-terminal domain-containing protein</fullName>
    </recommendedName>
</protein>
<evidence type="ECO:0000313" key="8">
    <source>
        <dbReference type="EMBL" id="QAA76061.1"/>
    </source>
</evidence>
<dbReference type="GO" id="GO:0005886">
    <property type="term" value="C:plasma membrane"/>
    <property type="evidence" value="ECO:0007669"/>
    <property type="project" value="UniProtKB-SubCell"/>
</dbReference>
<dbReference type="Proteomes" id="UP000287233">
    <property type="component" value="Chromosome"/>
</dbReference>
<feature type="transmembrane region" description="Helical" evidence="6">
    <location>
        <begin position="12"/>
        <end position="36"/>
    </location>
</feature>
<evidence type="ECO:0000256" key="1">
    <source>
        <dbReference type="ARBA" id="ARBA00004651"/>
    </source>
</evidence>
<keyword evidence="5 6" id="KW-0472">Membrane</keyword>
<evidence type="ECO:0000256" key="5">
    <source>
        <dbReference type="ARBA" id="ARBA00023136"/>
    </source>
</evidence>
<dbReference type="KEGG" id="bih:BIP78_0295"/>
<evidence type="ECO:0000259" key="7">
    <source>
        <dbReference type="Pfam" id="PF13396"/>
    </source>
</evidence>
<evidence type="ECO:0000256" key="3">
    <source>
        <dbReference type="ARBA" id="ARBA00022692"/>
    </source>
</evidence>
<evidence type="ECO:0000256" key="4">
    <source>
        <dbReference type="ARBA" id="ARBA00022989"/>
    </source>
</evidence>
<dbReference type="AlphaFoldDB" id="A0A410FSW6"/>